<keyword evidence="3" id="KW-1185">Reference proteome</keyword>
<evidence type="ECO:0000313" key="3">
    <source>
        <dbReference type="Proteomes" id="UP000271098"/>
    </source>
</evidence>
<dbReference type="AlphaFoldDB" id="A0A183ELD4"/>
<dbReference type="WBParaSite" id="GPUH_0002180201-mRNA-1">
    <property type="protein sequence ID" value="GPUH_0002180201-mRNA-1"/>
    <property type="gene ID" value="GPUH_0002180201"/>
</dbReference>
<proteinExistence type="predicted"/>
<reference evidence="4" key="1">
    <citation type="submission" date="2016-06" db="UniProtKB">
        <authorList>
            <consortium name="WormBaseParasite"/>
        </authorList>
    </citation>
    <scope>IDENTIFICATION</scope>
</reference>
<protein>
    <submittedName>
        <fullName evidence="4">KH_dom_type_1 domain-containing protein</fullName>
    </submittedName>
</protein>
<organism evidence="4">
    <name type="scientific">Gongylonema pulchrum</name>
    <dbReference type="NCBI Taxonomy" id="637853"/>
    <lineage>
        <taxon>Eukaryota</taxon>
        <taxon>Metazoa</taxon>
        <taxon>Ecdysozoa</taxon>
        <taxon>Nematoda</taxon>
        <taxon>Chromadorea</taxon>
        <taxon>Rhabditida</taxon>
        <taxon>Spirurina</taxon>
        <taxon>Spiruromorpha</taxon>
        <taxon>Spiruroidea</taxon>
        <taxon>Gongylonematidae</taxon>
        <taxon>Gongylonema</taxon>
    </lineage>
</organism>
<sequence length="149" mass="15733">FLRCESYGHRVATLKSPGDVKVAAESPGPYGPPGPAGLARSGGEGEVAHGQMHQLVDQGQAEQEELPEEEHQDVRDHEEELGRQAKQLHLTGGHLNHPVRQVGKGGITGLFMSTTIIADCESAITGCGQVRGNAVADVEGIQRRLGAAK</sequence>
<dbReference type="EMBL" id="UYRT01093435">
    <property type="protein sequence ID" value="VDN38895.1"/>
    <property type="molecule type" value="Genomic_DNA"/>
</dbReference>
<feature type="region of interest" description="Disordered" evidence="1">
    <location>
        <begin position="16"/>
        <end position="79"/>
    </location>
</feature>
<accession>A0A183ELD4</accession>
<name>A0A183ELD4_9BILA</name>
<reference evidence="2 3" key="2">
    <citation type="submission" date="2018-11" db="EMBL/GenBank/DDBJ databases">
        <authorList>
            <consortium name="Pathogen Informatics"/>
        </authorList>
    </citation>
    <scope>NUCLEOTIDE SEQUENCE [LARGE SCALE GENOMIC DNA]</scope>
</reference>
<dbReference type="Proteomes" id="UP000271098">
    <property type="component" value="Unassembled WGS sequence"/>
</dbReference>
<evidence type="ECO:0000313" key="2">
    <source>
        <dbReference type="EMBL" id="VDN38895.1"/>
    </source>
</evidence>
<gene>
    <name evidence="2" type="ORF">GPUH_LOCUS21774</name>
</gene>
<evidence type="ECO:0000313" key="4">
    <source>
        <dbReference type="WBParaSite" id="GPUH_0002180201-mRNA-1"/>
    </source>
</evidence>
<evidence type="ECO:0000256" key="1">
    <source>
        <dbReference type="SAM" id="MobiDB-lite"/>
    </source>
</evidence>
<feature type="compositionally biased region" description="Acidic residues" evidence="1">
    <location>
        <begin position="62"/>
        <end position="71"/>
    </location>
</feature>